<dbReference type="PRINTS" id="PR00412">
    <property type="entry name" value="EPOXHYDRLASE"/>
</dbReference>
<evidence type="ECO:0000313" key="2">
    <source>
        <dbReference type="EMBL" id="KXS20599.1"/>
    </source>
</evidence>
<dbReference type="InterPro" id="IPR000639">
    <property type="entry name" value="Epox_hydrolase-like"/>
</dbReference>
<dbReference type="Gene3D" id="3.40.50.1820">
    <property type="entry name" value="alpha/beta hydrolase"/>
    <property type="match status" value="1"/>
</dbReference>
<dbReference type="EMBL" id="KQ965735">
    <property type="protein sequence ID" value="KXS20599.1"/>
    <property type="molecule type" value="Genomic_DNA"/>
</dbReference>
<dbReference type="AlphaFoldDB" id="A0A139AV74"/>
<organism evidence="2 3">
    <name type="scientific">Gonapodya prolifera (strain JEL478)</name>
    <name type="common">Monoblepharis prolifera</name>
    <dbReference type="NCBI Taxonomy" id="1344416"/>
    <lineage>
        <taxon>Eukaryota</taxon>
        <taxon>Fungi</taxon>
        <taxon>Fungi incertae sedis</taxon>
        <taxon>Chytridiomycota</taxon>
        <taxon>Chytridiomycota incertae sedis</taxon>
        <taxon>Monoblepharidomycetes</taxon>
        <taxon>Monoblepharidales</taxon>
        <taxon>Gonapodyaceae</taxon>
        <taxon>Gonapodya</taxon>
    </lineage>
</organism>
<evidence type="ECO:0000313" key="3">
    <source>
        <dbReference type="Proteomes" id="UP000070544"/>
    </source>
</evidence>
<feature type="domain" description="AB hydrolase-1" evidence="1">
    <location>
        <begin position="25"/>
        <end position="253"/>
    </location>
</feature>
<dbReference type="InterPro" id="IPR000073">
    <property type="entry name" value="AB_hydrolase_1"/>
</dbReference>
<name>A0A139AV74_GONPJ</name>
<dbReference type="GO" id="GO:0016787">
    <property type="term" value="F:hydrolase activity"/>
    <property type="evidence" value="ECO:0007669"/>
    <property type="project" value="UniProtKB-KW"/>
</dbReference>
<dbReference type="Proteomes" id="UP000070544">
    <property type="component" value="Unassembled WGS sequence"/>
</dbReference>
<sequence length="272" mass="29787">MPSVTLSSGQLVSYLIEGKRDAPCLVFLHALFMDASMWEKQTKMLSSQYLCVSVNLRGHGDTPATEEFTPTDLVNDVFSLLDTLNIHRALIIGVSQGGWLGIEAALTHPDRVSGVVVIAASIRSQSKESRDALVQLRDVWVANGIDAIMTPFVHIAFGDDFKDEKEIKRWRDAADKRGKETYKLAFESAMSRQDLDVSSLKCPTLVIHAKQDRSFPFAEAEYTASAIPKEALSGLVLVEGGAHVLPVTHPELIEEPLKTFVNSVHEVVGASA</sequence>
<dbReference type="SUPFAM" id="SSF53474">
    <property type="entry name" value="alpha/beta-Hydrolases"/>
    <property type="match status" value="1"/>
</dbReference>
<gene>
    <name evidence="2" type="ORF">M427DRAFT_131368</name>
</gene>
<dbReference type="InterPro" id="IPR050266">
    <property type="entry name" value="AB_hydrolase_sf"/>
</dbReference>
<dbReference type="PRINTS" id="PR00111">
    <property type="entry name" value="ABHYDROLASE"/>
</dbReference>
<dbReference type="InterPro" id="IPR029058">
    <property type="entry name" value="AB_hydrolase_fold"/>
</dbReference>
<proteinExistence type="predicted"/>
<dbReference type="OrthoDB" id="408373at2759"/>
<dbReference type="OMA" id="KGCWDPV"/>
<keyword evidence="3" id="KW-1185">Reference proteome</keyword>
<dbReference type="PANTHER" id="PTHR43798">
    <property type="entry name" value="MONOACYLGLYCEROL LIPASE"/>
    <property type="match status" value="1"/>
</dbReference>
<dbReference type="STRING" id="1344416.A0A139AV74"/>
<protein>
    <submittedName>
        <fullName evidence="2">Alpha/beta-hydrolase</fullName>
    </submittedName>
</protein>
<evidence type="ECO:0000259" key="1">
    <source>
        <dbReference type="Pfam" id="PF12697"/>
    </source>
</evidence>
<accession>A0A139AV74</accession>
<keyword evidence="2" id="KW-0378">Hydrolase</keyword>
<dbReference type="Pfam" id="PF12697">
    <property type="entry name" value="Abhydrolase_6"/>
    <property type="match status" value="1"/>
</dbReference>
<reference evidence="2 3" key="1">
    <citation type="journal article" date="2015" name="Genome Biol. Evol.">
        <title>Phylogenomic analyses indicate that early fungi evolved digesting cell walls of algal ancestors of land plants.</title>
        <authorList>
            <person name="Chang Y."/>
            <person name="Wang S."/>
            <person name="Sekimoto S."/>
            <person name="Aerts A.L."/>
            <person name="Choi C."/>
            <person name="Clum A."/>
            <person name="LaButti K.M."/>
            <person name="Lindquist E.A."/>
            <person name="Yee Ngan C."/>
            <person name="Ohm R.A."/>
            <person name="Salamov A.A."/>
            <person name="Grigoriev I.V."/>
            <person name="Spatafora J.W."/>
            <person name="Berbee M.L."/>
        </authorList>
    </citation>
    <scope>NUCLEOTIDE SEQUENCE [LARGE SCALE GENOMIC DNA]</scope>
    <source>
        <strain evidence="2 3">JEL478</strain>
    </source>
</reference>